<evidence type="ECO:0000313" key="2">
    <source>
        <dbReference type="Proteomes" id="UP001499959"/>
    </source>
</evidence>
<accession>A0ABP9C6K6</accession>
<organism evidence="1 2">
    <name type="scientific">Lysobacter hankyongensis</name>
    <dbReference type="NCBI Taxonomy" id="1176535"/>
    <lineage>
        <taxon>Bacteria</taxon>
        <taxon>Pseudomonadati</taxon>
        <taxon>Pseudomonadota</taxon>
        <taxon>Gammaproteobacteria</taxon>
        <taxon>Lysobacterales</taxon>
        <taxon>Lysobacteraceae</taxon>
        <taxon>Lysobacter</taxon>
    </lineage>
</organism>
<name>A0ABP9C6K6_9GAMM</name>
<proteinExistence type="predicted"/>
<sequence length="420" mass="47015">MKWHAYVFLAGMTILAAKLPKLIPKQFEELAIAIAITLTFVAAPLLMRRARRSSEKISGEMALPAQAVLDRKGEDFALYLRSFDVDSLRPIDGEIYRHLLCAYGMPEETHEVDMVAKLSLIAPIVAIGKPKSEASAQLGAYKYYVPDGNDWQEKVRELILQAKMIFVRVGNMSPGLMWELEEIKNCRNFTCTALIFAANTNRVLLYGHLLEFFPINVKSQLPDCAEDIQAIYVDSTGKCHLVRKRWPAMQTMVAWVTERLFELASSDANQVRIFAEEATCYSVSGVRCWHRDGIGLTPRNSFAGKILISAAGFHFLSSGSSLMSEIFSQASALASANATQSLNLGAELNPGGLLVIHSNVEELEVRGSLFQAPHIRLKYWDTRRELRYSSFALDGNLRNTCESLNLIVQNYIQMRQLVDA</sequence>
<keyword evidence="2" id="KW-1185">Reference proteome</keyword>
<dbReference type="EMBL" id="BAABJE010000018">
    <property type="protein sequence ID" value="GAA4804344.1"/>
    <property type="molecule type" value="Genomic_DNA"/>
</dbReference>
<gene>
    <name evidence="1" type="ORF">GCM10023307_33850</name>
</gene>
<dbReference type="Proteomes" id="UP001499959">
    <property type="component" value="Unassembled WGS sequence"/>
</dbReference>
<evidence type="ECO:0000313" key="1">
    <source>
        <dbReference type="EMBL" id="GAA4804344.1"/>
    </source>
</evidence>
<dbReference type="RefSeq" id="WP_345304539.1">
    <property type="nucleotide sequence ID" value="NZ_BAABJE010000018.1"/>
</dbReference>
<reference evidence="2" key="1">
    <citation type="journal article" date="2019" name="Int. J. Syst. Evol. Microbiol.">
        <title>The Global Catalogue of Microorganisms (GCM) 10K type strain sequencing project: providing services to taxonomists for standard genome sequencing and annotation.</title>
        <authorList>
            <consortium name="The Broad Institute Genomics Platform"/>
            <consortium name="The Broad Institute Genome Sequencing Center for Infectious Disease"/>
            <person name="Wu L."/>
            <person name="Ma J."/>
        </authorList>
    </citation>
    <scope>NUCLEOTIDE SEQUENCE [LARGE SCALE GENOMIC DNA]</scope>
    <source>
        <strain evidence="2">JCM 18204</strain>
    </source>
</reference>
<protein>
    <submittedName>
        <fullName evidence="1">Uncharacterized protein</fullName>
    </submittedName>
</protein>
<comment type="caution">
    <text evidence="1">The sequence shown here is derived from an EMBL/GenBank/DDBJ whole genome shotgun (WGS) entry which is preliminary data.</text>
</comment>